<accession>A0A6J7WVH9</accession>
<reference evidence="1" key="1">
    <citation type="submission" date="2020-05" db="EMBL/GenBank/DDBJ databases">
        <authorList>
            <person name="Chiriac C."/>
            <person name="Salcher M."/>
            <person name="Ghai R."/>
            <person name="Kavagutti S V."/>
        </authorList>
    </citation>
    <scope>NUCLEOTIDE SEQUENCE</scope>
</reference>
<gene>
    <name evidence="1" type="ORF">UFOVP242_195</name>
</gene>
<proteinExistence type="predicted"/>
<protein>
    <submittedName>
        <fullName evidence="1">Uncharacterized protein</fullName>
    </submittedName>
</protein>
<organism evidence="1">
    <name type="scientific">uncultured Caudovirales phage</name>
    <dbReference type="NCBI Taxonomy" id="2100421"/>
    <lineage>
        <taxon>Viruses</taxon>
        <taxon>Duplodnaviria</taxon>
        <taxon>Heunggongvirae</taxon>
        <taxon>Uroviricota</taxon>
        <taxon>Caudoviricetes</taxon>
        <taxon>Peduoviridae</taxon>
        <taxon>Maltschvirus</taxon>
        <taxon>Maltschvirus maltsch</taxon>
    </lineage>
</organism>
<dbReference type="EMBL" id="LR798294">
    <property type="protein sequence ID" value="CAB5221981.1"/>
    <property type="molecule type" value="Genomic_DNA"/>
</dbReference>
<sequence>MARFDFPFEINYENILKTKDVLPMVRLLAADLMKNPYMTLGSYFQTAKDTDLELILEASEDEEDERLSDILLMAEMLARAEGVTTEDFDDVHNHLNIFITLAAVASLDRKDLIDADYDVMSFGEEFAKHVVAKRKE</sequence>
<name>A0A6J7WVH9_9CAUD</name>
<evidence type="ECO:0000313" key="1">
    <source>
        <dbReference type="EMBL" id="CAB5221981.1"/>
    </source>
</evidence>